<name>A0A1F2UHJ0_9ACTN</name>
<proteinExistence type="predicted"/>
<dbReference type="InterPro" id="IPR005807">
    <property type="entry name" value="SecE_bac"/>
</dbReference>
<keyword evidence="7" id="KW-0472">Membrane</keyword>
<evidence type="ECO:0000256" key="1">
    <source>
        <dbReference type="ARBA" id="ARBA00004370"/>
    </source>
</evidence>
<reference evidence="8 9" key="1">
    <citation type="journal article" date="2016" name="Nat. Commun.">
        <title>Thousands of microbial genomes shed light on interconnected biogeochemical processes in an aquifer system.</title>
        <authorList>
            <person name="Anantharaman K."/>
            <person name="Brown C.T."/>
            <person name="Hug L.A."/>
            <person name="Sharon I."/>
            <person name="Castelle C.J."/>
            <person name="Probst A.J."/>
            <person name="Thomas B.C."/>
            <person name="Singh A."/>
            <person name="Wilkins M.J."/>
            <person name="Karaoz U."/>
            <person name="Brodie E.L."/>
            <person name="Williams K.H."/>
            <person name="Hubbard S.S."/>
            <person name="Banfield J.F."/>
        </authorList>
    </citation>
    <scope>NUCLEOTIDE SEQUENCE [LARGE SCALE GENOMIC DNA]</scope>
</reference>
<dbReference type="GO" id="GO:0016020">
    <property type="term" value="C:membrane"/>
    <property type="evidence" value="ECO:0007669"/>
    <property type="project" value="UniProtKB-SubCell"/>
</dbReference>
<dbReference type="GO" id="GO:0006886">
    <property type="term" value="P:intracellular protein transport"/>
    <property type="evidence" value="ECO:0007669"/>
    <property type="project" value="InterPro"/>
</dbReference>
<keyword evidence="2" id="KW-0813">Transport</keyword>
<evidence type="ECO:0000313" key="8">
    <source>
        <dbReference type="EMBL" id="OFW32504.1"/>
    </source>
</evidence>
<dbReference type="EMBL" id="MELI01000094">
    <property type="protein sequence ID" value="OFW32504.1"/>
    <property type="molecule type" value="Genomic_DNA"/>
</dbReference>
<protein>
    <submittedName>
        <fullName evidence="8">Preprotein translocase subunit SecE</fullName>
    </submittedName>
</protein>
<dbReference type="Proteomes" id="UP000178086">
    <property type="component" value="Unassembled WGS sequence"/>
</dbReference>
<evidence type="ECO:0000256" key="2">
    <source>
        <dbReference type="ARBA" id="ARBA00022448"/>
    </source>
</evidence>
<dbReference type="AlphaFoldDB" id="A0A1F2UHJ0"/>
<dbReference type="PROSITE" id="PS01067">
    <property type="entry name" value="SECE_SEC61G"/>
    <property type="match status" value="1"/>
</dbReference>
<evidence type="ECO:0000256" key="5">
    <source>
        <dbReference type="ARBA" id="ARBA00022989"/>
    </source>
</evidence>
<comment type="caution">
    <text evidence="8">The sequence shown here is derived from an EMBL/GenBank/DDBJ whole genome shotgun (WGS) entry which is preliminary data.</text>
</comment>
<organism evidence="8 9">
    <name type="scientific">Candidatus Aquicultor primus</name>
    <dbReference type="NCBI Taxonomy" id="1797195"/>
    <lineage>
        <taxon>Bacteria</taxon>
        <taxon>Bacillati</taxon>
        <taxon>Actinomycetota</taxon>
        <taxon>Candidatus Aquicultoria</taxon>
        <taxon>Candidatus Aquicultorales</taxon>
        <taxon>Candidatus Aquicultoraceae</taxon>
        <taxon>Candidatus Aquicultor</taxon>
    </lineage>
</organism>
<accession>A0A1F2UHJ0</accession>
<sequence>MAEKKPAKAKGSGSAKKFFKDVRFELGKVIWPGREEIAASTVVVLAAMAFFAVF</sequence>
<dbReference type="InterPro" id="IPR001901">
    <property type="entry name" value="Translocase_SecE/Sec61-g"/>
</dbReference>
<evidence type="ECO:0000256" key="4">
    <source>
        <dbReference type="ARBA" id="ARBA00022927"/>
    </source>
</evidence>
<evidence type="ECO:0000256" key="3">
    <source>
        <dbReference type="ARBA" id="ARBA00022692"/>
    </source>
</evidence>
<comment type="subcellular location">
    <subcellularLocation>
        <location evidence="1">Membrane</location>
    </subcellularLocation>
</comment>
<dbReference type="InterPro" id="IPR038379">
    <property type="entry name" value="SecE_sf"/>
</dbReference>
<dbReference type="Pfam" id="PF00584">
    <property type="entry name" value="SecE"/>
    <property type="match status" value="1"/>
</dbReference>
<dbReference type="NCBIfam" id="TIGR00964">
    <property type="entry name" value="secE_bact"/>
    <property type="match status" value="1"/>
</dbReference>
<gene>
    <name evidence="8" type="ORF">A2074_03795</name>
</gene>
<evidence type="ECO:0000313" key="9">
    <source>
        <dbReference type="Proteomes" id="UP000178086"/>
    </source>
</evidence>
<dbReference type="GO" id="GO:0006605">
    <property type="term" value="P:protein targeting"/>
    <property type="evidence" value="ECO:0007669"/>
    <property type="project" value="InterPro"/>
</dbReference>
<dbReference type="GO" id="GO:0009306">
    <property type="term" value="P:protein secretion"/>
    <property type="evidence" value="ECO:0007669"/>
    <property type="project" value="InterPro"/>
</dbReference>
<keyword evidence="6" id="KW-0811">Translocation</keyword>
<keyword evidence="5" id="KW-1133">Transmembrane helix</keyword>
<keyword evidence="4" id="KW-0653">Protein transport</keyword>
<feature type="non-terminal residue" evidence="8">
    <location>
        <position position="54"/>
    </location>
</feature>
<dbReference type="GO" id="GO:0008320">
    <property type="term" value="F:protein transmembrane transporter activity"/>
    <property type="evidence" value="ECO:0007669"/>
    <property type="project" value="InterPro"/>
</dbReference>
<evidence type="ECO:0000256" key="6">
    <source>
        <dbReference type="ARBA" id="ARBA00023010"/>
    </source>
</evidence>
<keyword evidence="3" id="KW-0812">Transmembrane</keyword>
<dbReference type="Gene3D" id="1.20.5.1030">
    <property type="entry name" value="Preprotein translocase secy subunit"/>
    <property type="match status" value="1"/>
</dbReference>
<evidence type="ECO:0000256" key="7">
    <source>
        <dbReference type="ARBA" id="ARBA00023136"/>
    </source>
</evidence>